<dbReference type="InterPro" id="IPR001370">
    <property type="entry name" value="BIR_rpt"/>
</dbReference>
<dbReference type="CDD" id="cd00022">
    <property type="entry name" value="BIR"/>
    <property type="match status" value="1"/>
</dbReference>
<dbReference type="AlphaFoldDB" id="A0A0V0ZJX5"/>
<dbReference type="Pfam" id="PF00653">
    <property type="entry name" value="BIR"/>
    <property type="match status" value="1"/>
</dbReference>
<evidence type="ECO:0000256" key="2">
    <source>
        <dbReference type="ARBA" id="ARBA00022833"/>
    </source>
</evidence>
<protein>
    <submittedName>
        <fullName evidence="3">Baculoviral IAP repeat-containing protein 5.2</fullName>
    </submittedName>
</protein>
<dbReference type="EMBL" id="JYDQ01000159">
    <property type="protein sequence ID" value="KRY12677.1"/>
    <property type="molecule type" value="Genomic_DNA"/>
</dbReference>
<dbReference type="Gene3D" id="1.10.1170.10">
    <property type="entry name" value="Inhibitor Of Apoptosis Protein (2mihbC-IAP-1), Chain A"/>
    <property type="match status" value="1"/>
</dbReference>
<dbReference type="PANTHER" id="PTHR46771">
    <property type="entry name" value="DETERIN"/>
    <property type="match status" value="1"/>
</dbReference>
<dbReference type="PANTHER" id="PTHR46771:SF5">
    <property type="entry name" value="DETERIN"/>
    <property type="match status" value="1"/>
</dbReference>
<evidence type="ECO:0000256" key="1">
    <source>
        <dbReference type="ARBA" id="ARBA00022723"/>
    </source>
</evidence>
<organism evidence="3 4">
    <name type="scientific">Trichinella patagoniensis</name>
    <dbReference type="NCBI Taxonomy" id="990121"/>
    <lineage>
        <taxon>Eukaryota</taxon>
        <taxon>Metazoa</taxon>
        <taxon>Ecdysozoa</taxon>
        <taxon>Nematoda</taxon>
        <taxon>Enoplea</taxon>
        <taxon>Dorylaimia</taxon>
        <taxon>Trichinellida</taxon>
        <taxon>Trichinellidae</taxon>
        <taxon>Trichinella</taxon>
    </lineage>
</organism>
<reference evidence="3 4" key="1">
    <citation type="submission" date="2015-01" db="EMBL/GenBank/DDBJ databases">
        <title>Evolution of Trichinella species and genotypes.</title>
        <authorList>
            <person name="Korhonen P.K."/>
            <person name="Edoardo P."/>
            <person name="Giuseppe L.R."/>
            <person name="Gasser R.B."/>
        </authorList>
    </citation>
    <scope>NUCLEOTIDE SEQUENCE [LARGE SCALE GENOMIC DNA]</scope>
    <source>
        <strain evidence="3">ISS2496</strain>
    </source>
</reference>
<accession>A0A0V0ZJX5</accession>
<evidence type="ECO:0000313" key="4">
    <source>
        <dbReference type="Proteomes" id="UP000054783"/>
    </source>
</evidence>
<dbReference type="SUPFAM" id="SSF57924">
    <property type="entry name" value="Inhibitor of apoptosis (IAP) repeat"/>
    <property type="match status" value="1"/>
</dbReference>
<dbReference type="OrthoDB" id="5915172at2759"/>
<comment type="caution">
    <text evidence="3">The sequence shown here is derived from an EMBL/GenBank/DDBJ whole genome shotgun (WGS) entry which is preliminary data.</text>
</comment>
<dbReference type="GO" id="GO:0046872">
    <property type="term" value="F:metal ion binding"/>
    <property type="evidence" value="ECO:0007669"/>
    <property type="project" value="UniProtKB-KW"/>
</dbReference>
<keyword evidence="4" id="KW-1185">Reference proteome</keyword>
<dbReference type="SMART" id="SM00238">
    <property type="entry name" value="BIR"/>
    <property type="match status" value="1"/>
</dbReference>
<evidence type="ECO:0000313" key="3">
    <source>
        <dbReference type="EMBL" id="KRY12677.1"/>
    </source>
</evidence>
<name>A0A0V0ZJX5_9BILA</name>
<dbReference type="EMBL" id="JYDQ01000159">
    <property type="protein sequence ID" value="KRY12678.1"/>
    <property type="molecule type" value="Genomic_DNA"/>
</dbReference>
<dbReference type="InterPro" id="IPR051190">
    <property type="entry name" value="Baculoviral_IAP"/>
</dbReference>
<keyword evidence="1" id="KW-0479">Metal-binding</keyword>
<keyword evidence="2" id="KW-0862">Zinc</keyword>
<proteinExistence type="predicted"/>
<dbReference type="Proteomes" id="UP000054783">
    <property type="component" value="Unassembled WGS sequence"/>
</dbReference>
<dbReference type="PROSITE" id="PS50143">
    <property type="entry name" value="BIR_REPEAT_2"/>
    <property type="match status" value="1"/>
</dbReference>
<sequence length="165" mass="19319">MDKSILTFVRRFLSVYINNFFENCFMDNMEIPFDIEERLAELFGPEEMALESNRLSSFVSWPYTSEDTCNKENLAKAGFFSDPTASSGNCVKCFFCLKALQDWDRDDNPWDEHLRLTVRKGKSCPFMELGKVEEDITVGEFFELTKKRLNIVFAKLEEEMQEKLN</sequence>
<gene>
    <name evidence="3" type="primary">birc5.2</name>
    <name evidence="3" type="ORF">T12_1027</name>
</gene>
<dbReference type="STRING" id="990121.A0A0V0ZJX5"/>